<dbReference type="PANTHER" id="PTHR38034:SF1">
    <property type="entry name" value="INNER MEMBRANE PROTEIN YPJD"/>
    <property type="match status" value="1"/>
</dbReference>
<feature type="transmembrane region" description="Helical" evidence="1">
    <location>
        <begin position="247"/>
        <end position="266"/>
    </location>
</feature>
<feature type="transmembrane region" description="Helical" evidence="1">
    <location>
        <begin position="217"/>
        <end position="235"/>
    </location>
</feature>
<dbReference type="RefSeq" id="WP_147161980.1">
    <property type="nucleotide sequence ID" value="NZ_BJZO01000001.1"/>
</dbReference>
<dbReference type="EMBL" id="BJZO01000001">
    <property type="protein sequence ID" value="GEO79907.1"/>
    <property type="molecule type" value="Genomic_DNA"/>
</dbReference>
<keyword evidence="4" id="KW-1185">Reference proteome</keyword>
<evidence type="ECO:0000256" key="1">
    <source>
        <dbReference type="SAM" id="Phobius"/>
    </source>
</evidence>
<dbReference type="Proteomes" id="UP000321567">
    <property type="component" value="Unassembled WGS sequence"/>
</dbReference>
<dbReference type="GO" id="GO:0017004">
    <property type="term" value="P:cytochrome complex assembly"/>
    <property type="evidence" value="ECO:0007669"/>
    <property type="project" value="InterPro"/>
</dbReference>
<feature type="transmembrane region" description="Helical" evidence="1">
    <location>
        <begin position="67"/>
        <end position="88"/>
    </location>
</feature>
<evidence type="ECO:0000313" key="4">
    <source>
        <dbReference type="Proteomes" id="UP000321567"/>
    </source>
</evidence>
<gene>
    <name evidence="3" type="ORF">ROR02_00380</name>
</gene>
<evidence type="ECO:0000313" key="3">
    <source>
        <dbReference type="EMBL" id="GEO79907.1"/>
    </source>
</evidence>
<protein>
    <submittedName>
        <fullName evidence="3">Cytochrome c biogenesis protein</fullName>
    </submittedName>
</protein>
<dbReference type="InterPro" id="IPR052372">
    <property type="entry name" value="YpjD/HemX"/>
</dbReference>
<comment type="caution">
    <text evidence="3">The sequence shown here is derived from an EMBL/GenBank/DDBJ whole genome shotgun (WGS) entry which is preliminary data.</text>
</comment>
<keyword evidence="1" id="KW-1133">Transmembrane helix</keyword>
<keyword evidence="1" id="KW-0812">Transmembrane</keyword>
<dbReference type="Pfam" id="PF01578">
    <property type="entry name" value="Cytochrom_C_asm"/>
    <property type="match status" value="1"/>
</dbReference>
<feature type="transmembrane region" description="Helical" evidence="1">
    <location>
        <begin position="6"/>
        <end position="24"/>
    </location>
</feature>
<name>A0A512H374_9PROT</name>
<feature type="transmembrane region" description="Helical" evidence="1">
    <location>
        <begin position="183"/>
        <end position="205"/>
    </location>
</feature>
<feature type="transmembrane region" description="Helical" evidence="1">
    <location>
        <begin position="132"/>
        <end position="154"/>
    </location>
</feature>
<dbReference type="GO" id="GO:0005886">
    <property type="term" value="C:plasma membrane"/>
    <property type="evidence" value="ECO:0007669"/>
    <property type="project" value="TreeGrafter"/>
</dbReference>
<feature type="transmembrane region" description="Helical" evidence="1">
    <location>
        <begin position="33"/>
        <end position="55"/>
    </location>
</feature>
<feature type="transmembrane region" description="Helical" evidence="1">
    <location>
        <begin position="95"/>
        <end position="112"/>
    </location>
</feature>
<accession>A0A512H374</accession>
<keyword evidence="1" id="KW-0472">Membrane</keyword>
<dbReference type="GO" id="GO:0020037">
    <property type="term" value="F:heme binding"/>
    <property type="evidence" value="ECO:0007669"/>
    <property type="project" value="InterPro"/>
</dbReference>
<dbReference type="PANTHER" id="PTHR38034">
    <property type="entry name" value="INNER MEMBRANE PROTEIN YPJD"/>
    <property type="match status" value="1"/>
</dbReference>
<reference evidence="3 4" key="1">
    <citation type="submission" date="2019-07" db="EMBL/GenBank/DDBJ databases">
        <title>Whole genome shotgun sequence of Rhodospirillum oryzae NBRC 107573.</title>
        <authorList>
            <person name="Hosoyama A."/>
            <person name="Uohara A."/>
            <person name="Ohji S."/>
            <person name="Ichikawa N."/>
        </authorList>
    </citation>
    <scope>NUCLEOTIDE SEQUENCE [LARGE SCALE GENOMIC DNA]</scope>
    <source>
        <strain evidence="3 4">NBRC 107573</strain>
    </source>
</reference>
<sequence>MNGFIALLHVAALASLVPAALTPLRRPPRRDGVFWLALILATVGALSVALVPATLNGGWNTGFSNALWASIATALTLYLALCVIRTAAWRMVPILLPYLMGLGLMANVWAGAENARVMVVTAAPPFWTMLHIAVALITYGLLTNAAMASVSGLIQERALKAKRPTELTRRLPAAAEADDLGNLLLLSSEGVLALGLVTGMGLQYVESGHLVVFDHKTVLSFSVFALIAGLLFARARWGVRGRLGAHVLMLAYLLLTLAFPGIKFLTDFVL</sequence>
<evidence type="ECO:0000259" key="2">
    <source>
        <dbReference type="Pfam" id="PF01578"/>
    </source>
</evidence>
<dbReference type="InterPro" id="IPR002541">
    <property type="entry name" value="Cyt_c_assembly"/>
</dbReference>
<dbReference type="OrthoDB" id="7332097at2"/>
<feature type="domain" description="Cytochrome c assembly protein" evidence="2">
    <location>
        <begin position="64"/>
        <end position="268"/>
    </location>
</feature>
<proteinExistence type="predicted"/>
<dbReference type="AlphaFoldDB" id="A0A512H374"/>
<organism evidence="3 4">
    <name type="scientific">Pararhodospirillum oryzae</name>
    <dbReference type="NCBI Taxonomy" id="478448"/>
    <lineage>
        <taxon>Bacteria</taxon>
        <taxon>Pseudomonadati</taxon>
        <taxon>Pseudomonadota</taxon>
        <taxon>Alphaproteobacteria</taxon>
        <taxon>Rhodospirillales</taxon>
        <taxon>Rhodospirillaceae</taxon>
        <taxon>Pararhodospirillum</taxon>
    </lineage>
</organism>